<feature type="region of interest" description="Disordered" evidence="6">
    <location>
        <begin position="305"/>
        <end position="377"/>
    </location>
</feature>
<sequence>MAASMDNLLGSEEIAKFDKARKLSEEIDPETQPYKSKYEAREILLDLKSTVQALLNENEEIDDVKFMLATLEYQLGLNFIECEELSSGEEHLNKCLLLLKDNKANTKCISTVLASLNQLGILWSARSEFEKSFKFFQSAESLYKDYCHNSDTAPYSLNELFLSDDDRLSEHQRHLHMEKLHTLTLYYLAQIYGKLDDKDKSAMYCHTTLQRQLETKQYDAIDWAVNCATLSQYYLTADNFTQARHCLASASHIFSEALETYVQKDPSEISENEEDDPVQYRKADIARCWTKYCILLLQTSKDKLQSEEISDEATERREQLLQECESDRQSASATSNDNRDDGAGEETKTNEAEGAACEEKEDVEEKEDNHKDAESEKDMAKLSLRFQSLELTSLESAVSDKLVTSFEEARSVFLVGQKYILEAKEYYVIDGHVTDNISIVQDHSHLFKLLAFFEPDLERQCKMHKRRLDMLQDVLQDLNSQHYLAYCRQLQYEMAETYSGMVDLKISLTEVSNQRITPHAISKINSLISQSIKMYETFIESLKSPDGVMPEKLEDDLVKPTLVAYFCMGRLLSKYITIDLDTKLEFLDKSIEKYRFVVNYLNKNTQFIGILRTEYEICQEMISLVPLKMELMKKQSTIHPT</sequence>
<name>A0ABM0GU34_SACKO</name>
<keyword evidence="5" id="KW-0206">Cytoskeleton</keyword>
<dbReference type="Proteomes" id="UP000694865">
    <property type="component" value="Unplaced"/>
</dbReference>
<dbReference type="InterPro" id="IPR022083">
    <property type="entry name" value="KBP"/>
</dbReference>
<accession>A0ABM0GU34</accession>
<comment type="similarity">
    <text evidence="2">Belongs to the KIF-binding protein family.</text>
</comment>
<evidence type="ECO:0000256" key="6">
    <source>
        <dbReference type="SAM" id="MobiDB-lite"/>
    </source>
</evidence>
<evidence type="ECO:0000256" key="3">
    <source>
        <dbReference type="ARBA" id="ARBA00016840"/>
    </source>
</evidence>
<dbReference type="PANTHER" id="PTHR46321">
    <property type="entry name" value="KIF1-BINDING PROTEIN"/>
    <property type="match status" value="1"/>
</dbReference>
<reference evidence="8" key="1">
    <citation type="submission" date="2025-08" db="UniProtKB">
        <authorList>
            <consortium name="RefSeq"/>
        </authorList>
    </citation>
    <scope>IDENTIFICATION</scope>
    <source>
        <tissue evidence="8">Testes</tissue>
    </source>
</reference>
<evidence type="ECO:0000256" key="2">
    <source>
        <dbReference type="ARBA" id="ARBA00010305"/>
    </source>
</evidence>
<dbReference type="Gene3D" id="1.25.40.10">
    <property type="entry name" value="Tetratricopeptide repeat domain"/>
    <property type="match status" value="1"/>
</dbReference>
<dbReference type="RefSeq" id="XP_002737383.1">
    <property type="nucleotide sequence ID" value="XM_002737337.1"/>
</dbReference>
<evidence type="ECO:0000256" key="5">
    <source>
        <dbReference type="ARBA" id="ARBA00023212"/>
    </source>
</evidence>
<dbReference type="InterPro" id="IPR011990">
    <property type="entry name" value="TPR-like_helical_dom_sf"/>
</dbReference>
<protein>
    <recommendedName>
        <fullName evidence="3">KIF-binding protein</fullName>
    </recommendedName>
</protein>
<feature type="compositionally biased region" description="Basic and acidic residues" evidence="6">
    <location>
        <begin position="313"/>
        <end position="328"/>
    </location>
</feature>
<gene>
    <name evidence="8" type="primary">LOC100375282</name>
</gene>
<evidence type="ECO:0000313" key="8">
    <source>
        <dbReference type="RefSeq" id="XP_002737383.1"/>
    </source>
</evidence>
<dbReference type="Pfam" id="PF12309">
    <property type="entry name" value="KBP_C"/>
    <property type="match status" value="2"/>
</dbReference>
<feature type="compositionally biased region" description="Basic and acidic residues" evidence="6">
    <location>
        <begin position="367"/>
        <end position="377"/>
    </location>
</feature>
<proteinExistence type="inferred from homology"/>
<evidence type="ECO:0000256" key="1">
    <source>
        <dbReference type="ARBA" id="ARBA00004245"/>
    </source>
</evidence>
<dbReference type="PANTHER" id="PTHR46321:SF1">
    <property type="entry name" value="KIF-BINDING PROTEIN"/>
    <property type="match status" value="1"/>
</dbReference>
<organism evidence="7 8">
    <name type="scientific">Saccoglossus kowalevskii</name>
    <name type="common">Acorn worm</name>
    <dbReference type="NCBI Taxonomy" id="10224"/>
    <lineage>
        <taxon>Eukaryota</taxon>
        <taxon>Metazoa</taxon>
        <taxon>Hemichordata</taxon>
        <taxon>Enteropneusta</taxon>
        <taxon>Harrimaniidae</taxon>
        <taxon>Saccoglossus</taxon>
    </lineage>
</organism>
<keyword evidence="7" id="KW-1185">Reference proteome</keyword>
<comment type="subcellular location">
    <subcellularLocation>
        <location evidence="1">Cytoplasm</location>
        <location evidence="1">Cytoskeleton</location>
    </subcellularLocation>
</comment>
<dbReference type="SUPFAM" id="SSF48452">
    <property type="entry name" value="TPR-like"/>
    <property type="match status" value="1"/>
</dbReference>
<evidence type="ECO:0000256" key="4">
    <source>
        <dbReference type="ARBA" id="ARBA00022490"/>
    </source>
</evidence>
<feature type="compositionally biased region" description="Basic and acidic residues" evidence="6">
    <location>
        <begin position="337"/>
        <end position="351"/>
    </location>
</feature>
<keyword evidence="4" id="KW-0963">Cytoplasm</keyword>
<dbReference type="GeneID" id="100375282"/>
<evidence type="ECO:0000313" key="7">
    <source>
        <dbReference type="Proteomes" id="UP000694865"/>
    </source>
</evidence>